<feature type="transmembrane region" description="Helical" evidence="4">
    <location>
        <begin position="239"/>
        <end position="255"/>
    </location>
</feature>
<name>A0A1N6TRC6_9BACT</name>
<reference evidence="7" key="1">
    <citation type="submission" date="2017-01" db="EMBL/GenBank/DDBJ databases">
        <authorList>
            <person name="Varghese N."/>
            <person name="Submissions S."/>
        </authorList>
    </citation>
    <scope>NUCLEOTIDE SEQUENCE [LARGE SCALE GENOMIC DNA]</scope>
    <source>
        <strain evidence="7">DM9</strain>
    </source>
</reference>
<dbReference type="STRING" id="1077936.SAMN05421545_0468"/>
<dbReference type="GO" id="GO:0005524">
    <property type="term" value="F:ATP binding"/>
    <property type="evidence" value="ECO:0007669"/>
    <property type="project" value="UniProtKB-KW"/>
</dbReference>
<evidence type="ECO:0000313" key="6">
    <source>
        <dbReference type="EMBL" id="SIQ55905.1"/>
    </source>
</evidence>
<evidence type="ECO:0000259" key="5">
    <source>
        <dbReference type="SMART" id="SM00534"/>
    </source>
</evidence>
<dbReference type="PANTHER" id="PTHR11361">
    <property type="entry name" value="DNA MISMATCH REPAIR PROTEIN MUTS FAMILY MEMBER"/>
    <property type="match status" value="1"/>
</dbReference>
<keyword evidence="4" id="KW-1133">Transmembrane helix</keyword>
<sequence length="606" mass="69255">MNNRENEFKQRASAYAEQEQKAAGKSKTVSWLRVVVFVAGAITAWLFFRDGNTSAGIISIVGFYILFVLVMRWHSQLDYRYKQLQLLGKLNLQEIDRLQGKLHGFDGGDDFRDDHHPYTSDLDIFGPDSLFQLMNRSVTSIGRLRLAQWFRQAAPTPTVLRRQEAVAELAQPEQQEWLQQAIVKPMHYKHTEANTHEFFDWLRAQHFYKEHPWLKLLVFVLPILTLGSIAAWFYGYSGYIAVGFLAIQYLLGLKFQKQRDDYYDKSIGMYEAMQSYTDQLRHLEPHTFKASMLEEIRAKLYRGNTPASAAIGKVATIIDYFSWRLSTLMSFFLNTILMWDFVWIYRLEVWKAEHLEQVEASLELLAEFEALASMAAYQYAQPHFAIPQLSAIPFEFDAEGLAHPLIFSVERIANDFQMQGAGRTIVVTGSNMSGKTTFLRTVGINMVLAFMGAAVCARRLTVAPTQVYTAMRTADNLAENTSSFYAELKRLRILLNMTEGEEPVFYLLDEILKGTNSRDRHAGAMALIRQLHRRNASGLISTHDLELGAMEQELPGSVENFSFNSTIEGDKILFDYTLQRGICRSFNASKLMQLMGIEMERTDAAG</sequence>
<dbReference type="GO" id="GO:0005829">
    <property type="term" value="C:cytosol"/>
    <property type="evidence" value="ECO:0007669"/>
    <property type="project" value="TreeGrafter"/>
</dbReference>
<feature type="domain" description="DNA mismatch repair proteins mutS family" evidence="5">
    <location>
        <begin position="422"/>
        <end position="604"/>
    </location>
</feature>
<evidence type="ECO:0000256" key="2">
    <source>
        <dbReference type="ARBA" id="ARBA00022840"/>
    </source>
</evidence>
<dbReference type="GO" id="GO:0030983">
    <property type="term" value="F:mismatched DNA binding"/>
    <property type="evidence" value="ECO:0007669"/>
    <property type="project" value="InterPro"/>
</dbReference>
<dbReference type="SUPFAM" id="SSF52540">
    <property type="entry name" value="P-loop containing nucleoside triphosphate hydrolases"/>
    <property type="match status" value="1"/>
</dbReference>
<dbReference type="Gene3D" id="3.40.50.300">
    <property type="entry name" value="P-loop containing nucleotide triphosphate hydrolases"/>
    <property type="match status" value="1"/>
</dbReference>
<organism evidence="6 7">
    <name type="scientific">Pontibacter lucknowensis</name>
    <dbReference type="NCBI Taxonomy" id="1077936"/>
    <lineage>
        <taxon>Bacteria</taxon>
        <taxon>Pseudomonadati</taxon>
        <taxon>Bacteroidota</taxon>
        <taxon>Cytophagia</taxon>
        <taxon>Cytophagales</taxon>
        <taxon>Hymenobacteraceae</taxon>
        <taxon>Pontibacter</taxon>
    </lineage>
</organism>
<keyword evidence="2" id="KW-0067">ATP-binding</keyword>
<dbReference type="Pfam" id="PF00488">
    <property type="entry name" value="MutS_V"/>
    <property type="match status" value="1"/>
</dbReference>
<feature type="transmembrane region" description="Helical" evidence="4">
    <location>
        <begin position="213"/>
        <end position="233"/>
    </location>
</feature>
<dbReference type="InterPro" id="IPR036187">
    <property type="entry name" value="DNA_mismatch_repair_MutS_sf"/>
</dbReference>
<dbReference type="InterPro" id="IPR045076">
    <property type="entry name" value="MutS"/>
</dbReference>
<accession>A0A1N6TRC6</accession>
<dbReference type="SUPFAM" id="SSF48334">
    <property type="entry name" value="DNA repair protein MutS, domain III"/>
    <property type="match status" value="1"/>
</dbReference>
<keyword evidence="1" id="KW-0547">Nucleotide-binding</keyword>
<feature type="transmembrane region" description="Helical" evidence="4">
    <location>
        <begin position="30"/>
        <end position="48"/>
    </location>
</feature>
<dbReference type="GO" id="GO:0140664">
    <property type="term" value="F:ATP-dependent DNA damage sensor activity"/>
    <property type="evidence" value="ECO:0007669"/>
    <property type="project" value="InterPro"/>
</dbReference>
<dbReference type="Gene3D" id="1.10.1420.10">
    <property type="match status" value="1"/>
</dbReference>
<dbReference type="RefSeq" id="WP_076420838.1">
    <property type="nucleotide sequence ID" value="NZ_FTNM01000001.1"/>
</dbReference>
<keyword evidence="7" id="KW-1185">Reference proteome</keyword>
<proteinExistence type="predicted"/>
<dbReference type="Proteomes" id="UP000185924">
    <property type="component" value="Unassembled WGS sequence"/>
</dbReference>
<evidence type="ECO:0000256" key="3">
    <source>
        <dbReference type="ARBA" id="ARBA00023125"/>
    </source>
</evidence>
<feature type="transmembrane region" description="Helical" evidence="4">
    <location>
        <begin position="54"/>
        <end position="73"/>
    </location>
</feature>
<evidence type="ECO:0000256" key="4">
    <source>
        <dbReference type="SAM" id="Phobius"/>
    </source>
</evidence>
<dbReference type="GO" id="GO:0006298">
    <property type="term" value="P:mismatch repair"/>
    <property type="evidence" value="ECO:0007669"/>
    <property type="project" value="InterPro"/>
</dbReference>
<gene>
    <name evidence="6" type="ORF">SAMN05421545_0468</name>
</gene>
<keyword evidence="4" id="KW-0472">Membrane</keyword>
<dbReference type="SMART" id="SM00534">
    <property type="entry name" value="MUTSac"/>
    <property type="match status" value="1"/>
</dbReference>
<evidence type="ECO:0000256" key="1">
    <source>
        <dbReference type="ARBA" id="ARBA00022741"/>
    </source>
</evidence>
<feature type="transmembrane region" description="Helical" evidence="4">
    <location>
        <begin position="325"/>
        <end position="345"/>
    </location>
</feature>
<dbReference type="AlphaFoldDB" id="A0A1N6TRC6"/>
<evidence type="ECO:0000313" key="7">
    <source>
        <dbReference type="Proteomes" id="UP000185924"/>
    </source>
</evidence>
<dbReference type="InterPro" id="IPR027417">
    <property type="entry name" value="P-loop_NTPase"/>
</dbReference>
<protein>
    <submittedName>
        <fullName evidence="6">MutS domain V</fullName>
    </submittedName>
</protein>
<dbReference type="EMBL" id="FTNM01000001">
    <property type="protein sequence ID" value="SIQ55905.1"/>
    <property type="molecule type" value="Genomic_DNA"/>
</dbReference>
<dbReference type="PANTHER" id="PTHR11361:SF99">
    <property type="entry name" value="DNA MISMATCH REPAIR PROTEIN"/>
    <property type="match status" value="1"/>
</dbReference>
<keyword evidence="3" id="KW-0238">DNA-binding</keyword>
<keyword evidence="4" id="KW-0812">Transmembrane</keyword>
<dbReference type="InterPro" id="IPR000432">
    <property type="entry name" value="DNA_mismatch_repair_MutS_C"/>
</dbReference>
<dbReference type="OrthoDB" id="9802448at2"/>